<dbReference type="HOGENOM" id="CLU_2493585_0_0_9"/>
<reference evidence="2" key="1">
    <citation type="submission" date="2012-02" db="EMBL/GenBank/DDBJ databases">
        <title>The complete genome of Halobacteroides halobius DSM 5150.</title>
        <authorList>
            <person name="Lucas S."/>
            <person name="Copeland A."/>
            <person name="Lapidus A."/>
            <person name="Glavina del Rio T."/>
            <person name="Dalin E."/>
            <person name="Tice H."/>
            <person name="Bruce D."/>
            <person name="Goodwin L."/>
            <person name="Pitluck S."/>
            <person name="Peters L."/>
            <person name="Mikhailova N."/>
            <person name="Gu W."/>
            <person name="Kyrpides N."/>
            <person name="Mavromatis K."/>
            <person name="Ivanova N."/>
            <person name="Brettin T."/>
            <person name="Detter J.C."/>
            <person name="Han C."/>
            <person name="Larimer F."/>
            <person name="Land M."/>
            <person name="Hauser L."/>
            <person name="Markowitz V."/>
            <person name="Cheng J.-F."/>
            <person name="Hugenholtz P."/>
            <person name="Woyke T."/>
            <person name="Wu D."/>
            <person name="Tindall B."/>
            <person name="Pomrenke H."/>
            <person name="Brambilla E."/>
            <person name="Klenk H.-P."/>
            <person name="Eisen J.A."/>
        </authorList>
    </citation>
    <scope>NUCLEOTIDE SEQUENCE [LARGE SCALE GENOMIC DNA]</scope>
    <source>
        <strain evidence="2">ATCC 35273 / DSM 5150 / MD-1</strain>
    </source>
</reference>
<dbReference type="AlphaFoldDB" id="L0KAL7"/>
<dbReference type="Proteomes" id="UP000010880">
    <property type="component" value="Chromosome"/>
</dbReference>
<evidence type="ECO:0000313" key="2">
    <source>
        <dbReference type="Proteomes" id="UP000010880"/>
    </source>
</evidence>
<dbReference type="RefSeq" id="WP_015327131.1">
    <property type="nucleotide sequence ID" value="NC_019978.1"/>
</dbReference>
<keyword evidence="2" id="KW-1185">Reference proteome</keyword>
<evidence type="ECO:0000313" key="1">
    <source>
        <dbReference type="EMBL" id="AGB41409.1"/>
    </source>
</evidence>
<dbReference type="EMBL" id="CP003359">
    <property type="protein sequence ID" value="AGB41409.1"/>
    <property type="molecule type" value="Genomic_DNA"/>
</dbReference>
<protein>
    <submittedName>
        <fullName evidence="1">Uncharacterized protein</fullName>
    </submittedName>
</protein>
<dbReference type="KEGG" id="hhl:Halha_1464"/>
<dbReference type="STRING" id="748449.Halha_1464"/>
<name>L0KAL7_HALHC</name>
<gene>
    <name evidence="1" type="ordered locus">Halha_1464</name>
</gene>
<dbReference type="OrthoDB" id="2112515at2"/>
<proteinExistence type="predicted"/>
<organism evidence="1 2">
    <name type="scientific">Halobacteroides halobius (strain ATCC 35273 / DSM 5150 / MD-1)</name>
    <dbReference type="NCBI Taxonomy" id="748449"/>
    <lineage>
        <taxon>Bacteria</taxon>
        <taxon>Bacillati</taxon>
        <taxon>Bacillota</taxon>
        <taxon>Clostridia</taxon>
        <taxon>Halanaerobiales</taxon>
        <taxon>Halobacteroidaceae</taxon>
        <taxon>Halobacteroides</taxon>
    </lineage>
</organism>
<accession>L0KAL7</accession>
<sequence length="86" mass="10082">MNLSDKERMQGLVDGDYCLQVAYDMIDRFKEAELDNKGFNSLEMLMIKSLFDDLFENTVNNSYKIGREEIENDLSQMIDDDLLNLF</sequence>